<dbReference type="PIRSF" id="PIRSF000904">
    <property type="entry name" value="FBPtase_SBPase"/>
    <property type="match status" value="1"/>
</dbReference>
<dbReference type="InterPro" id="IPR000146">
    <property type="entry name" value="FBPase_class-1"/>
</dbReference>
<evidence type="ECO:0000256" key="6">
    <source>
        <dbReference type="ARBA" id="ARBA00022723"/>
    </source>
</evidence>
<dbReference type="GO" id="GO:0006002">
    <property type="term" value="P:fructose 6-phosphate metabolic process"/>
    <property type="evidence" value="ECO:0007669"/>
    <property type="project" value="TreeGrafter"/>
</dbReference>
<name>A0A381VA84_9ZZZZ</name>
<feature type="non-terminal residue" evidence="13">
    <location>
        <position position="294"/>
    </location>
</feature>
<gene>
    <name evidence="13" type="ORF">METZ01_LOCUS90114</name>
</gene>
<keyword evidence="7" id="KW-0378">Hydrolase</keyword>
<evidence type="ECO:0000256" key="8">
    <source>
        <dbReference type="ARBA" id="ARBA00022842"/>
    </source>
</evidence>
<dbReference type="SUPFAM" id="SSF56655">
    <property type="entry name" value="Carbohydrate phosphatase"/>
    <property type="match status" value="1"/>
</dbReference>
<keyword evidence="9" id="KW-0119">Carbohydrate metabolism</keyword>
<dbReference type="Pfam" id="PF00316">
    <property type="entry name" value="FBPase"/>
    <property type="match status" value="1"/>
</dbReference>
<feature type="domain" description="Fructose-1-6-bisphosphatase class I N-terminal" evidence="11">
    <location>
        <begin position="22"/>
        <end position="212"/>
    </location>
</feature>
<evidence type="ECO:0000259" key="12">
    <source>
        <dbReference type="Pfam" id="PF18913"/>
    </source>
</evidence>
<dbReference type="InterPro" id="IPR044015">
    <property type="entry name" value="FBPase_C_dom"/>
</dbReference>
<comment type="similarity">
    <text evidence="3">Belongs to the FBPase class 1 family.</text>
</comment>
<dbReference type="AlphaFoldDB" id="A0A381VA84"/>
<dbReference type="GO" id="GO:0046872">
    <property type="term" value="F:metal ion binding"/>
    <property type="evidence" value="ECO:0007669"/>
    <property type="project" value="UniProtKB-KW"/>
</dbReference>
<dbReference type="EMBL" id="UINC01008272">
    <property type="protein sequence ID" value="SVA37260.1"/>
    <property type="molecule type" value="Genomic_DNA"/>
</dbReference>
<dbReference type="PANTHER" id="PTHR11556">
    <property type="entry name" value="FRUCTOSE-1,6-BISPHOSPHATASE-RELATED"/>
    <property type="match status" value="1"/>
</dbReference>
<reference evidence="13" key="1">
    <citation type="submission" date="2018-05" db="EMBL/GenBank/DDBJ databases">
        <authorList>
            <person name="Lanie J.A."/>
            <person name="Ng W.-L."/>
            <person name="Kazmierczak K.M."/>
            <person name="Andrzejewski T.M."/>
            <person name="Davidsen T.M."/>
            <person name="Wayne K.J."/>
            <person name="Tettelin H."/>
            <person name="Glass J.I."/>
            <person name="Rusch D."/>
            <person name="Podicherti R."/>
            <person name="Tsui H.-C.T."/>
            <person name="Winkler M.E."/>
        </authorList>
    </citation>
    <scope>NUCLEOTIDE SEQUENCE</scope>
</reference>
<evidence type="ECO:0000256" key="7">
    <source>
        <dbReference type="ARBA" id="ARBA00022801"/>
    </source>
</evidence>
<evidence type="ECO:0000313" key="13">
    <source>
        <dbReference type="EMBL" id="SVA37260.1"/>
    </source>
</evidence>
<evidence type="ECO:0000256" key="9">
    <source>
        <dbReference type="ARBA" id="ARBA00023277"/>
    </source>
</evidence>
<dbReference type="Gene3D" id="3.40.190.80">
    <property type="match status" value="1"/>
</dbReference>
<dbReference type="PANTHER" id="PTHR11556:SF35">
    <property type="entry name" value="SEDOHEPTULOSE-1,7-BISPHOSPHATASE, CHLOROPLASTIC"/>
    <property type="match status" value="1"/>
</dbReference>
<dbReference type="InterPro" id="IPR033391">
    <property type="entry name" value="FBPase_N"/>
</dbReference>
<keyword evidence="5" id="KW-0963">Cytoplasm</keyword>
<evidence type="ECO:0000256" key="10">
    <source>
        <dbReference type="ARBA" id="ARBA00024331"/>
    </source>
</evidence>
<dbReference type="HAMAP" id="MF_01855">
    <property type="entry name" value="FBPase_class1"/>
    <property type="match status" value="1"/>
</dbReference>
<dbReference type="Gene3D" id="3.30.540.10">
    <property type="entry name" value="Fructose-1,6-Bisphosphatase, subunit A, domain 1"/>
    <property type="match status" value="1"/>
</dbReference>
<sequence length="294" mass="32220">MSNKAIVPTKTPIITRPNQVVTISRYILEHAESHSDESGDLSGLLCDIALTGKMIAQEVRKAGLVDILGQTGTINVQGEEVQKLDDYANECFIKNFDHSGRVCVMASEEEEGPIPIPEKFKCGDYVLLFDPLDGSSNIDANVSIGSIFSIYKRISDDNDAGTIQDLLRKGSEQVAAGYVLYGSSTMLVYTTGNGQVDGFTLDPNVGEFLLSHADIKIPDKGKIYSCNEGYRNLFFDGSRRFLDYLQEEDKSTGRPYSARYVGSMVADVHRTLLYGGIFMYPGTSKAPGGKLRLL</sequence>
<feature type="domain" description="Fructose-1-6-bisphosphatase class 1 C-terminal" evidence="12">
    <location>
        <begin position="217"/>
        <end position="294"/>
    </location>
</feature>
<accession>A0A381VA84</accession>
<dbReference type="GO" id="GO:0030388">
    <property type="term" value="P:fructose 1,6-bisphosphate metabolic process"/>
    <property type="evidence" value="ECO:0007669"/>
    <property type="project" value="TreeGrafter"/>
</dbReference>
<dbReference type="GO" id="GO:0006094">
    <property type="term" value="P:gluconeogenesis"/>
    <property type="evidence" value="ECO:0007669"/>
    <property type="project" value="TreeGrafter"/>
</dbReference>
<dbReference type="InterPro" id="IPR028343">
    <property type="entry name" value="FBPtase"/>
</dbReference>
<evidence type="ECO:0000259" key="11">
    <source>
        <dbReference type="Pfam" id="PF00316"/>
    </source>
</evidence>
<evidence type="ECO:0000256" key="4">
    <source>
        <dbReference type="ARBA" id="ARBA00013093"/>
    </source>
</evidence>
<keyword evidence="8" id="KW-0460">Magnesium</keyword>
<dbReference type="GO" id="GO:0042132">
    <property type="term" value="F:fructose 1,6-bisphosphate 1-phosphatase activity"/>
    <property type="evidence" value="ECO:0007669"/>
    <property type="project" value="UniProtKB-EC"/>
</dbReference>
<dbReference type="GO" id="GO:0005986">
    <property type="term" value="P:sucrose biosynthetic process"/>
    <property type="evidence" value="ECO:0007669"/>
    <property type="project" value="TreeGrafter"/>
</dbReference>
<dbReference type="PIRSF" id="PIRSF500210">
    <property type="entry name" value="FBPtase"/>
    <property type="match status" value="1"/>
</dbReference>
<comment type="cofactor">
    <cofactor evidence="2">
        <name>Mg(2+)</name>
        <dbReference type="ChEBI" id="CHEBI:18420"/>
    </cofactor>
</comment>
<comment type="pathway">
    <text evidence="10">Carbohydrate biosynthesis.</text>
</comment>
<keyword evidence="6" id="KW-0479">Metal-binding</keyword>
<dbReference type="FunFam" id="3.30.540.10:FF:000002">
    <property type="entry name" value="Fructose-1,6-bisphosphatase class 1"/>
    <property type="match status" value="1"/>
</dbReference>
<proteinExistence type="inferred from homology"/>
<dbReference type="PRINTS" id="PR00115">
    <property type="entry name" value="F16BPHPHTASE"/>
</dbReference>
<dbReference type="CDD" id="cd00354">
    <property type="entry name" value="FBPase"/>
    <property type="match status" value="1"/>
</dbReference>
<protein>
    <recommendedName>
        <fullName evidence="4">fructose-bisphosphatase</fullName>
        <ecNumber evidence="4">3.1.3.11</ecNumber>
    </recommendedName>
</protein>
<dbReference type="EC" id="3.1.3.11" evidence="4"/>
<dbReference type="GO" id="GO:0005829">
    <property type="term" value="C:cytosol"/>
    <property type="evidence" value="ECO:0007669"/>
    <property type="project" value="TreeGrafter"/>
</dbReference>
<evidence type="ECO:0000256" key="3">
    <source>
        <dbReference type="ARBA" id="ARBA00010941"/>
    </source>
</evidence>
<evidence type="ECO:0000256" key="1">
    <source>
        <dbReference type="ARBA" id="ARBA00001273"/>
    </source>
</evidence>
<organism evidence="13">
    <name type="scientific">marine metagenome</name>
    <dbReference type="NCBI Taxonomy" id="408172"/>
    <lineage>
        <taxon>unclassified sequences</taxon>
        <taxon>metagenomes</taxon>
        <taxon>ecological metagenomes</taxon>
    </lineage>
</organism>
<dbReference type="NCBIfam" id="NF006778">
    <property type="entry name" value="PRK09293.1-1"/>
    <property type="match status" value="1"/>
</dbReference>
<evidence type="ECO:0000256" key="2">
    <source>
        <dbReference type="ARBA" id="ARBA00001946"/>
    </source>
</evidence>
<comment type="catalytic activity">
    <reaction evidence="1">
        <text>beta-D-fructose 1,6-bisphosphate + H2O = beta-D-fructose 6-phosphate + phosphate</text>
        <dbReference type="Rhea" id="RHEA:11064"/>
        <dbReference type="ChEBI" id="CHEBI:15377"/>
        <dbReference type="ChEBI" id="CHEBI:32966"/>
        <dbReference type="ChEBI" id="CHEBI:43474"/>
        <dbReference type="ChEBI" id="CHEBI:57634"/>
        <dbReference type="EC" id="3.1.3.11"/>
    </reaction>
</comment>
<dbReference type="GO" id="GO:0006000">
    <property type="term" value="P:fructose metabolic process"/>
    <property type="evidence" value="ECO:0007669"/>
    <property type="project" value="TreeGrafter"/>
</dbReference>
<dbReference type="Pfam" id="PF18913">
    <property type="entry name" value="FBPase_C"/>
    <property type="match status" value="1"/>
</dbReference>
<evidence type="ECO:0000256" key="5">
    <source>
        <dbReference type="ARBA" id="ARBA00022490"/>
    </source>
</evidence>